<gene>
    <name evidence="3" type="ORF">GT037_004818</name>
</gene>
<keyword evidence="4" id="KW-1185">Reference proteome</keyword>
<dbReference type="PANTHER" id="PTHR10963">
    <property type="entry name" value="GLYCOSYL HYDROLASE-RELATED"/>
    <property type="match status" value="1"/>
</dbReference>
<dbReference type="PANTHER" id="PTHR10963:SF24">
    <property type="entry name" value="GLYCOSIDASE C21B10.07-RELATED"/>
    <property type="match status" value="1"/>
</dbReference>
<comment type="caution">
    <text evidence="3">The sequence shown here is derived from an EMBL/GenBank/DDBJ whole genome shotgun (WGS) entry which is preliminary data.</text>
</comment>
<protein>
    <recommendedName>
        <fullName evidence="2">GH16 domain-containing protein</fullName>
    </recommendedName>
</protein>
<feature type="signal peptide" evidence="1">
    <location>
        <begin position="1"/>
        <end position="19"/>
    </location>
</feature>
<dbReference type="Gene3D" id="2.60.120.200">
    <property type="match status" value="1"/>
</dbReference>
<dbReference type="EMBL" id="JAAABM010000005">
    <property type="protein sequence ID" value="KAF7677959.1"/>
    <property type="molecule type" value="Genomic_DNA"/>
</dbReference>
<evidence type="ECO:0000313" key="3">
    <source>
        <dbReference type="EMBL" id="KAF7677959.1"/>
    </source>
</evidence>
<keyword evidence="1" id="KW-0732">Signal</keyword>
<dbReference type="Proteomes" id="UP000596902">
    <property type="component" value="Unassembled WGS sequence"/>
</dbReference>
<feature type="domain" description="GH16" evidence="2">
    <location>
        <begin position="20"/>
        <end position="325"/>
    </location>
</feature>
<evidence type="ECO:0000313" key="4">
    <source>
        <dbReference type="Proteomes" id="UP000596902"/>
    </source>
</evidence>
<reference evidence="3" key="2">
    <citation type="submission" date="2020-08" db="EMBL/GenBank/DDBJ databases">
        <title>Draft Genome Sequence of Cumin Blight Pathogen Alternaria burnsii.</title>
        <authorList>
            <person name="Feng Z."/>
        </authorList>
    </citation>
    <scope>NUCLEOTIDE SEQUENCE</scope>
    <source>
        <strain evidence="3">CBS107.38</strain>
    </source>
</reference>
<proteinExistence type="predicted"/>
<dbReference type="InterPro" id="IPR013320">
    <property type="entry name" value="ConA-like_dom_sf"/>
</dbReference>
<dbReference type="SUPFAM" id="SSF49899">
    <property type="entry name" value="Concanavalin A-like lectins/glucanases"/>
    <property type="match status" value="1"/>
</dbReference>
<dbReference type="InterPro" id="IPR050546">
    <property type="entry name" value="Glycosyl_Hydrlase_16"/>
</dbReference>
<dbReference type="GO" id="GO:0009251">
    <property type="term" value="P:glucan catabolic process"/>
    <property type="evidence" value="ECO:0007669"/>
    <property type="project" value="TreeGrafter"/>
</dbReference>
<dbReference type="Pfam" id="PF26113">
    <property type="entry name" value="GH16_XgeA"/>
    <property type="match status" value="1"/>
</dbReference>
<dbReference type="GO" id="GO:0004553">
    <property type="term" value="F:hydrolase activity, hydrolyzing O-glycosyl compounds"/>
    <property type="evidence" value="ECO:0007669"/>
    <property type="project" value="InterPro"/>
</dbReference>
<sequence length="634" mass="68041">MAILQTLLTVASVASLATGYELKATYDASNFFDDSSFRFYNGWDKFTHGLAFYVSKQEATELGLARIEDGKVRLGVDTNQVLTPKEPGEGYGRKSIRLEGVQTFDDGLFIADFDHLPSGCGMWPALWLLHDNADQEDWYSEFDIIEGVSKNSWNELSIHTAQMPCKMRDNGGTGQTRDDLECLSGHNCGVNGPDGSFGQTFNDRHGGVWAAEVSNGGIKAWFFARGSEPSGLNGNHPDPSRWGKPVMNFVGDGCDIKKTFKKMKIILNITFCGRNAGGDTWAGYSGCAAETHDDSCNHFVAANPDKLKEVFFLINFVRVYQNGAGSDLPKNSLAFEIAQTVLNSTTTAEQAVIPVATTTITTSNNLVALPTTMTHGTNCGSYDPSTSATTPTTLASFYGKRLPAPASETDPEVILITTIVTTTRIMTLPATQTGGDNYSPYEPSASRTLTSSYTGRVSAMASDAAPMATTVTTVIAITKVMTLPVTLTGGNNYGPYDPSTAAVKPTGTTIGGINYVPFDPSATSIKLGIVTPNRSTSLPLSHPSSVILVKTRIQSPTLSSTPIAPSSFHSTSPVSTRPGCSIRNCTFGISMTKLFTTAFRAALLARYAYPPPAVFADIDPIRDDKMMTLGFDEL</sequence>
<accession>A0A8H7BA88</accession>
<dbReference type="RefSeq" id="XP_038788137.1">
    <property type="nucleotide sequence ID" value="XM_038929865.1"/>
</dbReference>
<dbReference type="InterPro" id="IPR000757">
    <property type="entry name" value="Beta-glucanase-like"/>
</dbReference>
<reference evidence="3" key="1">
    <citation type="submission" date="2020-01" db="EMBL/GenBank/DDBJ databases">
        <authorList>
            <person name="Feng Z.H.Z."/>
        </authorList>
    </citation>
    <scope>NUCLEOTIDE SEQUENCE</scope>
    <source>
        <strain evidence="3">CBS107.38</strain>
    </source>
</reference>
<feature type="chain" id="PRO_5034938098" description="GH16 domain-containing protein" evidence="1">
    <location>
        <begin position="20"/>
        <end position="634"/>
    </location>
</feature>
<dbReference type="GeneID" id="62203043"/>
<dbReference type="AlphaFoldDB" id="A0A8H7BA88"/>
<name>A0A8H7BA88_9PLEO</name>
<evidence type="ECO:0000256" key="1">
    <source>
        <dbReference type="SAM" id="SignalP"/>
    </source>
</evidence>
<dbReference type="PROSITE" id="PS51762">
    <property type="entry name" value="GH16_2"/>
    <property type="match status" value="1"/>
</dbReference>
<evidence type="ECO:0000259" key="2">
    <source>
        <dbReference type="PROSITE" id="PS51762"/>
    </source>
</evidence>
<organism evidence="3 4">
    <name type="scientific">Alternaria burnsii</name>
    <dbReference type="NCBI Taxonomy" id="1187904"/>
    <lineage>
        <taxon>Eukaryota</taxon>
        <taxon>Fungi</taxon>
        <taxon>Dikarya</taxon>
        <taxon>Ascomycota</taxon>
        <taxon>Pezizomycotina</taxon>
        <taxon>Dothideomycetes</taxon>
        <taxon>Pleosporomycetidae</taxon>
        <taxon>Pleosporales</taxon>
        <taxon>Pleosporineae</taxon>
        <taxon>Pleosporaceae</taxon>
        <taxon>Alternaria</taxon>
        <taxon>Alternaria sect. Alternaria</taxon>
    </lineage>
</organism>